<evidence type="ECO:0000313" key="4">
    <source>
        <dbReference type="Proteomes" id="UP000639772"/>
    </source>
</evidence>
<dbReference type="EMBL" id="JADCNM010000606">
    <property type="protein sequence ID" value="KAG0446162.1"/>
    <property type="molecule type" value="Genomic_DNA"/>
</dbReference>
<sequence>MAITPYRVQLRFDAPWVEADPAWPGLCKALTIETSEEDSSCPAPAAGNKSVAG</sequence>
<name>A0A835P6I5_VANPL</name>
<dbReference type="AlphaFoldDB" id="A0A835P6I5"/>
<dbReference type="Proteomes" id="UP000636800">
    <property type="component" value="Unassembled WGS sequence"/>
</dbReference>
<proteinExistence type="predicted"/>
<gene>
    <name evidence="2" type="ORF">HPP92_028960</name>
    <name evidence="1" type="ORF">HPP92_028971</name>
</gene>
<dbReference type="Proteomes" id="UP000639772">
    <property type="component" value="Unassembled WGS sequence"/>
</dbReference>
<comment type="caution">
    <text evidence="1">The sequence shown here is derived from an EMBL/GenBank/DDBJ whole genome shotgun (WGS) entry which is preliminary data.</text>
</comment>
<accession>A0A835P6I5</accession>
<protein>
    <submittedName>
        <fullName evidence="1">Uncharacterized protein</fullName>
    </submittedName>
</protein>
<keyword evidence="3" id="KW-1185">Reference proteome</keyword>
<organism evidence="1 4">
    <name type="scientific">Vanilla planifolia</name>
    <name type="common">Vanilla</name>
    <dbReference type="NCBI Taxonomy" id="51239"/>
    <lineage>
        <taxon>Eukaryota</taxon>
        <taxon>Viridiplantae</taxon>
        <taxon>Streptophyta</taxon>
        <taxon>Embryophyta</taxon>
        <taxon>Tracheophyta</taxon>
        <taxon>Spermatophyta</taxon>
        <taxon>Magnoliopsida</taxon>
        <taxon>Liliopsida</taxon>
        <taxon>Asparagales</taxon>
        <taxon>Orchidaceae</taxon>
        <taxon>Vanilloideae</taxon>
        <taxon>Vanilleae</taxon>
        <taxon>Vanilla</taxon>
    </lineage>
</organism>
<evidence type="ECO:0000313" key="1">
    <source>
        <dbReference type="EMBL" id="KAG0446162.1"/>
    </source>
</evidence>
<dbReference type="EMBL" id="JADCNL010000605">
    <property type="protein sequence ID" value="KAG0446171.1"/>
    <property type="molecule type" value="Genomic_DNA"/>
</dbReference>
<evidence type="ECO:0000313" key="2">
    <source>
        <dbReference type="EMBL" id="KAG0446171.1"/>
    </source>
</evidence>
<evidence type="ECO:0000313" key="3">
    <source>
        <dbReference type="Proteomes" id="UP000636800"/>
    </source>
</evidence>
<reference evidence="3 4" key="1">
    <citation type="journal article" date="2020" name="Nat. Food">
        <title>A phased Vanilla planifolia genome enables genetic improvement of flavour and production.</title>
        <authorList>
            <person name="Hasing T."/>
            <person name="Tang H."/>
            <person name="Brym M."/>
            <person name="Khazi F."/>
            <person name="Huang T."/>
            <person name="Chambers A.H."/>
        </authorList>
    </citation>
    <scope>NUCLEOTIDE SEQUENCE [LARGE SCALE GENOMIC DNA]</scope>
    <source>
        <tissue evidence="1">Leaf</tissue>
    </source>
</reference>